<feature type="domain" description="DUF58" evidence="1">
    <location>
        <begin position="192"/>
        <end position="397"/>
    </location>
</feature>
<organism evidence="2 3">
    <name type="scientific">Cellulomonas fimi</name>
    <dbReference type="NCBI Taxonomy" id="1708"/>
    <lineage>
        <taxon>Bacteria</taxon>
        <taxon>Bacillati</taxon>
        <taxon>Actinomycetota</taxon>
        <taxon>Actinomycetes</taxon>
        <taxon>Micrococcales</taxon>
        <taxon>Cellulomonadaceae</taxon>
        <taxon>Cellulomonas</taxon>
    </lineage>
</organism>
<accession>A0A7Y0LZJ6</accession>
<dbReference type="EMBL" id="JABCJJ010000017">
    <property type="protein sequence ID" value="NMR20795.1"/>
    <property type="molecule type" value="Genomic_DNA"/>
</dbReference>
<evidence type="ECO:0000313" key="3">
    <source>
        <dbReference type="Proteomes" id="UP000562124"/>
    </source>
</evidence>
<comment type="caution">
    <text evidence="2">The sequence shown here is derived from an EMBL/GenBank/DDBJ whole genome shotgun (WGS) entry which is preliminary data.</text>
</comment>
<dbReference type="Pfam" id="PF01882">
    <property type="entry name" value="DUF58"/>
    <property type="match status" value="1"/>
</dbReference>
<proteinExistence type="predicted"/>
<keyword evidence="3" id="KW-1185">Reference proteome</keyword>
<dbReference type="AlphaFoldDB" id="A0A7Y0LZJ6"/>
<dbReference type="PANTHER" id="PTHR33608:SF3">
    <property type="entry name" value="SLR2013 PROTEIN"/>
    <property type="match status" value="1"/>
</dbReference>
<gene>
    <name evidence="2" type="ORF">HIR71_11295</name>
</gene>
<dbReference type="Proteomes" id="UP000562124">
    <property type="component" value="Unassembled WGS sequence"/>
</dbReference>
<dbReference type="InterPro" id="IPR002881">
    <property type="entry name" value="DUF58"/>
</dbReference>
<sequence length="430" mass="46146">MALTWRAVVLAALGVVPVALVPVPGTALLWTLVVLAVCGVDAGLAASPRSVAVSRTAPGSVRLTDQARSVLTVTNAGGRRLRGLVRDAWQPSAGAGANRHAVDLPPGESRRLTTVLVPTRRGDRTADRVTIRSYGPLGLAARQASLTVPSVLRVLPEFASRRHLPSRLARLRELDGRAAVQVRGQGTEFDSLREYVIGDDVRSIDWRATARRSEVVVRTWRPERDRRVLLVLDTSRTAAARVDDAPRLDASIEAALLLSALATRAGDRVELVAYDRRLRARVAGANGPRLMPAVADALAPLEPALVETDWPGIVALVRERLSQRSLVVLLSALEPATVESGLLRVVGQLTDDHVVVLASVRDPEVAELRTGRGDAAEVFDAAAAERGELERVAVAARLRRRGVEIVDALPEDLAPQLADRYLALKAAGRL</sequence>
<dbReference type="PANTHER" id="PTHR33608">
    <property type="entry name" value="BLL2464 PROTEIN"/>
    <property type="match status" value="1"/>
</dbReference>
<protein>
    <submittedName>
        <fullName evidence="2">DUF58 domain-containing protein</fullName>
    </submittedName>
</protein>
<evidence type="ECO:0000259" key="1">
    <source>
        <dbReference type="Pfam" id="PF01882"/>
    </source>
</evidence>
<dbReference type="RefSeq" id="WP_169325173.1">
    <property type="nucleotide sequence ID" value="NZ_JABCJJ010000017.1"/>
</dbReference>
<name>A0A7Y0LZJ6_CELFI</name>
<evidence type="ECO:0000313" key="2">
    <source>
        <dbReference type="EMBL" id="NMR20795.1"/>
    </source>
</evidence>
<reference evidence="2 3" key="1">
    <citation type="submission" date="2020-04" db="EMBL/GenBank/DDBJ databases">
        <title>Sequencing and Assembly of C. fimi.</title>
        <authorList>
            <person name="Ramsey A.R."/>
        </authorList>
    </citation>
    <scope>NUCLEOTIDE SEQUENCE [LARGE SCALE GENOMIC DNA]</scope>
    <source>
        <strain evidence="2 3">SB</strain>
    </source>
</reference>